<sequence>MKYHQQVSGVNYSFDGLVEVMAKATPLRSGDQLAGCAAEHDGERAAAAWV</sequence>
<dbReference type="InterPro" id="IPR010628">
    <property type="entry name" value="EutB"/>
</dbReference>
<reference evidence="1 2" key="1">
    <citation type="journal article" date="2022" name="BMC Genomics">
        <title>Comparative genome analysis of mycobacteria focusing on tRNA and non-coding RNA.</title>
        <authorList>
            <person name="Behra P.R.K."/>
            <person name="Pettersson B.M.F."/>
            <person name="Ramesh M."/>
            <person name="Das S."/>
            <person name="Dasgupta S."/>
            <person name="Kirsebom L.A."/>
        </authorList>
    </citation>
    <scope>NUCLEOTIDE SEQUENCE [LARGE SCALE GENOMIC DNA]</scope>
    <source>
        <strain evidence="1 2">DSM 44078</strain>
    </source>
</reference>
<dbReference type="InterPro" id="IPR044941">
    <property type="entry name" value="EutB_N_sf"/>
</dbReference>
<name>A0ABT3C7V5_9MYCO</name>
<organism evidence="1 2">
    <name type="scientific">Mycolicibacterium komossense</name>
    <dbReference type="NCBI Taxonomy" id="1779"/>
    <lineage>
        <taxon>Bacteria</taxon>
        <taxon>Bacillati</taxon>
        <taxon>Actinomycetota</taxon>
        <taxon>Actinomycetes</taxon>
        <taxon>Mycobacteriales</taxon>
        <taxon>Mycobacteriaceae</taxon>
        <taxon>Mycolicibacterium</taxon>
    </lineage>
</organism>
<accession>A0ABT3C7V5</accession>
<proteinExistence type="predicted"/>
<dbReference type="Gene3D" id="2.30.170.30">
    <property type="entry name" value="ethanolamine ammonia-lyase heavy chain domain like"/>
    <property type="match status" value="1"/>
</dbReference>
<evidence type="ECO:0000313" key="1">
    <source>
        <dbReference type="EMBL" id="MCV7225567.1"/>
    </source>
</evidence>
<feature type="non-terminal residue" evidence="1">
    <location>
        <position position="50"/>
    </location>
</feature>
<evidence type="ECO:0000313" key="2">
    <source>
        <dbReference type="Proteomes" id="UP001526201"/>
    </source>
</evidence>
<gene>
    <name evidence="1" type="primary">eutB</name>
    <name evidence="1" type="ORF">H7J73_05920</name>
</gene>
<keyword evidence="2" id="KW-1185">Reference proteome</keyword>
<protein>
    <submittedName>
        <fullName evidence="1">Ethanolamine ammonia-lyase subunit EutB</fullName>
    </submittedName>
</protein>
<comment type="caution">
    <text evidence="1">The sequence shown here is derived from an EMBL/GenBank/DDBJ whole genome shotgun (WGS) entry which is preliminary data.</text>
</comment>
<dbReference type="EMBL" id="JACKTY010000015">
    <property type="protein sequence ID" value="MCV7225567.1"/>
    <property type="molecule type" value="Genomic_DNA"/>
</dbReference>
<dbReference type="Pfam" id="PF06751">
    <property type="entry name" value="EutB"/>
    <property type="match status" value="1"/>
</dbReference>
<dbReference type="RefSeq" id="WP_264066358.1">
    <property type="nucleotide sequence ID" value="NZ_JACKTY010000015.1"/>
</dbReference>
<dbReference type="Proteomes" id="UP001526201">
    <property type="component" value="Unassembled WGS sequence"/>
</dbReference>